<evidence type="ECO:0000256" key="13">
    <source>
        <dbReference type="NCBIfam" id="TIGR04265"/>
    </source>
</evidence>
<evidence type="ECO:0000256" key="6">
    <source>
        <dbReference type="ARBA" id="ARBA00022737"/>
    </source>
</evidence>
<evidence type="ECO:0000313" key="15">
    <source>
        <dbReference type="EMBL" id="SKC10003.1"/>
    </source>
</evidence>
<evidence type="ECO:0000256" key="8">
    <source>
        <dbReference type="ARBA" id="ARBA00023098"/>
    </source>
</evidence>
<comment type="catalytic activity">
    <reaction evidence="12">
        <text>2 a 1,2-diacyl-sn-glycero-3-phospho-(1'-sn-glycerol) = a cardiolipin + glycerol</text>
        <dbReference type="Rhea" id="RHEA:31451"/>
        <dbReference type="ChEBI" id="CHEBI:17754"/>
        <dbReference type="ChEBI" id="CHEBI:62237"/>
        <dbReference type="ChEBI" id="CHEBI:64716"/>
    </reaction>
</comment>
<dbReference type="SUPFAM" id="SSF56024">
    <property type="entry name" value="Phospholipase D/nuclease"/>
    <property type="match status" value="2"/>
</dbReference>
<dbReference type="PANTHER" id="PTHR21248:SF22">
    <property type="entry name" value="PHOSPHOLIPASE D"/>
    <property type="match status" value="1"/>
</dbReference>
<keyword evidence="4 12" id="KW-0808">Transferase</keyword>
<dbReference type="InterPro" id="IPR027379">
    <property type="entry name" value="CLS_N"/>
</dbReference>
<keyword evidence="9 12" id="KW-0472">Membrane</keyword>
<keyword evidence="5 12" id="KW-0812">Transmembrane</keyword>
<dbReference type="EMBL" id="FUYZ01000014">
    <property type="protein sequence ID" value="SKC10003.1"/>
    <property type="molecule type" value="Genomic_DNA"/>
</dbReference>
<comment type="subcellular location">
    <subcellularLocation>
        <location evidence="1 12">Cell membrane</location>
        <topology evidence="1 12">Multi-pass membrane protein</topology>
    </subcellularLocation>
</comment>
<feature type="active site" evidence="12">
    <location>
        <position position="412"/>
    </location>
</feature>
<dbReference type="Pfam" id="PF13396">
    <property type="entry name" value="PLDc_N"/>
    <property type="match status" value="1"/>
</dbReference>
<dbReference type="OrthoDB" id="9762009at2"/>
<feature type="transmembrane region" description="Helical" evidence="12">
    <location>
        <begin position="12"/>
        <end position="31"/>
    </location>
</feature>
<keyword evidence="3 12" id="KW-0444">Lipid biosynthesis</keyword>
<keyword evidence="7 12" id="KW-1133">Transmembrane helix</keyword>
<evidence type="ECO:0000313" key="16">
    <source>
        <dbReference type="Proteomes" id="UP000191112"/>
    </source>
</evidence>
<keyword evidence="2 12" id="KW-1003">Cell membrane</keyword>
<evidence type="ECO:0000256" key="7">
    <source>
        <dbReference type="ARBA" id="ARBA00022989"/>
    </source>
</evidence>
<sequence length="487" mass="56320">MKEFLEQHHILILILETLYFAGIILLSAKIITDTKTTSKTLAYLLLIIFLPIIGILIYFFFGVNYRKNKFYDFKVERNEKIYDDIKKFIKSSHHKVLESHQKELQKYFSTFSFLFNATQSPLTDSNTVELLINGEEKFPKVFEVLKSAKHHIHLEYYIFEDDYIGRELSNILIEKAKNNVVVRMLYDDLGSGKLSKSLKNELKAAGVELYPVNKITFRLFANRVNYRDHRKIIIVDGREVFSGGINVSQKYVNDNPDKLFWRDTHLYIKGTGTFYYQFLFLSNWLFSTKKVPEIDASYFNYSDFDGDQIIQVAASGPDTKPAIMMSTVSAIYSATKRVFITTPYFIPVEPVLQAIKQVSLSGVDVRLLVPAKGDSMIVNAAAYSYYEELLESGVKIYFYEKGFVHAKTIVVDDDLSIVGTANMDVRSQELNFEVNTMVYDKIITEKLAASYFEDLKQSKEIFLKDWKARPKLKSFFEHLARLFSPLL</sequence>
<keyword evidence="6" id="KW-0677">Repeat</keyword>
<keyword evidence="16" id="KW-1185">Reference proteome</keyword>
<proteinExistence type="inferred from homology"/>
<feature type="active site" evidence="12">
    <location>
        <position position="231"/>
    </location>
</feature>
<keyword evidence="8 12" id="KW-0443">Lipid metabolism</keyword>
<dbReference type="InterPro" id="IPR025202">
    <property type="entry name" value="PLD-like_dom"/>
</dbReference>
<feature type="active site" evidence="12">
    <location>
        <position position="236"/>
    </location>
</feature>
<evidence type="ECO:0000256" key="2">
    <source>
        <dbReference type="ARBA" id="ARBA00022475"/>
    </source>
</evidence>
<feature type="domain" description="PLD phosphodiesterase" evidence="14">
    <location>
        <begin position="400"/>
        <end position="427"/>
    </location>
</feature>
<dbReference type="CDD" id="cd09110">
    <property type="entry name" value="PLDc_CLS_1"/>
    <property type="match status" value="1"/>
</dbReference>
<feature type="domain" description="PLD phosphodiesterase" evidence="14">
    <location>
        <begin position="224"/>
        <end position="251"/>
    </location>
</feature>
<dbReference type="STRING" id="619805.SAMN05660477_03000"/>
<dbReference type="SMART" id="SM00155">
    <property type="entry name" value="PLDc"/>
    <property type="match status" value="2"/>
</dbReference>
<dbReference type="NCBIfam" id="TIGR04265">
    <property type="entry name" value="bac_cardiolipin"/>
    <property type="match status" value="1"/>
</dbReference>
<gene>
    <name evidence="15" type="ORF">SAMN05660477_03000</name>
</gene>
<dbReference type="PANTHER" id="PTHR21248">
    <property type="entry name" value="CARDIOLIPIN SYNTHASE"/>
    <property type="match status" value="1"/>
</dbReference>
<dbReference type="InterPro" id="IPR001736">
    <property type="entry name" value="PLipase_D/transphosphatidylase"/>
</dbReference>
<feature type="transmembrane region" description="Helical" evidence="12">
    <location>
        <begin position="43"/>
        <end position="61"/>
    </location>
</feature>
<dbReference type="PROSITE" id="PS50035">
    <property type="entry name" value="PLD"/>
    <property type="match status" value="2"/>
</dbReference>
<protein>
    <recommendedName>
        <fullName evidence="12 13">Cardiolipin synthase</fullName>
        <shortName evidence="12">CL synthase</shortName>
        <ecNumber evidence="12 13">2.7.8.-</ecNumber>
    </recommendedName>
</protein>
<reference evidence="15 16" key="1">
    <citation type="submission" date="2017-02" db="EMBL/GenBank/DDBJ databases">
        <authorList>
            <person name="Peterson S.W."/>
        </authorList>
    </citation>
    <scope>NUCLEOTIDE SEQUENCE [LARGE SCALE GENOMIC DNA]</scope>
    <source>
        <strain evidence="15 16">DSM 22323</strain>
    </source>
</reference>
<keyword evidence="10 12" id="KW-0594">Phospholipid biosynthesis</keyword>
<dbReference type="GO" id="GO:0008808">
    <property type="term" value="F:cardiolipin synthase activity"/>
    <property type="evidence" value="ECO:0007669"/>
    <property type="project" value="UniProtKB-UniRule"/>
</dbReference>
<keyword evidence="11 12" id="KW-1208">Phospholipid metabolism</keyword>
<evidence type="ECO:0000256" key="10">
    <source>
        <dbReference type="ARBA" id="ARBA00023209"/>
    </source>
</evidence>
<dbReference type="HAMAP" id="MF_01916">
    <property type="entry name" value="Cardiolipin_synth_Cls"/>
    <property type="match status" value="1"/>
</dbReference>
<dbReference type="CDD" id="cd09112">
    <property type="entry name" value="PLDc_CLS_2"/>
    <property type="match status" value="1"/>
</dbReference>
<dbReference type="InterPro" id="IPR022924">
    <property type="entry name" value="Cardiolipin_synthase"/>
</dbReference>
<comment type="similarity">
    <text evidence="12">Belongs to the phospholipase D family. Cardiolipin synthase subfamily.</text>
</comment>
<dbReference type="EC" id="2.7.8.-" evidence="12 13"/>
<dbReference type="Gene3D" id="3.30.870.10">
    <property type="entry name" value="Endonuclease Chain A"/>
    <property type="match status" value="2"/>
</dbReference>
<feature type="active site" evidence="12">
    <location>
        <position position="405"/>
    </location>
</feature>
<dbReference type="GO" id="GO:0005886">
    <property type="term" value="C:plasma membrane"/>
    <property type="evidence" value="ECO:0007669"/>
    <property type="project" value="UniProtKB-SubCell"/>
</dbReference>
<evidence type="ECO:0000259" key="14">
    <source>
        <dbReference type="PROSITE" id="PS50035"/>
    </source>
</evidence>
<evidence type="ECO:0000256" key="4">
    <source>
        <dbReference type="ARBA" id="ARBA00022679"/>
    </source>
</evidence>
<evidence type="ECO:0000256" key="11">
    <source>
        <dbReference type="ARBA" id="ARBA00023264"/>
    </source>
</evidence>
<organism evidence="15 16">
    <name type="scientific">Soonwooa buanensis</name>
    <dbReference type="NCBI Taxonomy" id="619805"/>
    <lineage>
        <taxon>Bacteria</taxon>
        <taxon>Pseudomonadati</taxon>
        <taxon>Bacteroidota</taxon>
        <taxon>Flavobacteriia</taxon>
        <taxon>Flavobacteriales</taxon>
        <taxon>Weeksellaceae</taxon>
        <taxon>Chryseobacterium group</taxon>
        <taxon>Soonwooa</taxon>
    </lineage>
</organism>
<feature type="active site" evidence="12">
    <location>
        <position position="229"/>
    </location>
</feature>
<evidence type="ECO:0000256" key="3">
    <source>
        <dbReference type="ARBA" id="ARBA00022516"/>
    </source>
</evidence>
<evidence type="ECO:0000256" key="5">
    <source>
        <dbReference type="ARBA" id="ARBA00022692"/>
    </source>
</evidence>
<dbReference type="RefSeq" id="WP_079668215.1">
    <property type="nucleotide sequence ID" value="NZ_FUYZ01000014.1"/>
</dbReference>
<feature type="active site" evidence="12">
    <location>
        <position position="407"/>
    </location>
</feature>
<evidence type="ECO:0000256" key="1">
    <source>
        <dbReference type="ARBA" id="ARBA00004651"/>
    </source>
</evidence>
<dbReference type="AlphaFoldDB" id="A0A1T5GNM4"/>
<evidence type="ECO:0000256" key="12">
    <source>
        <dbReference type="HAMAP-Rule" id="MF_01916"/>
    </source>
</evidence>
<dbReference type="Proteomes" id="UP000191112">
    <property type="component" value="Unassembled WGS sequence"/>
</dbReference>
<evidence type="ECO:0000256" key="9">
    <source>
        <dbReference type="ARBA" id="ARBA00023136"/>
    </source>
</evidence>
<comment type="function">
    <text evidence="12">Catalyzes the reversible phosphatidyl group transfer from one phosphatidylglycerol molecule to another to form cardiolipin (CL) (diphosphatidylglycerol) and glycerol.</text>
</comment>
<dbReference type="GO" id="GO:0032049">
    <property type="term" value="P:cardiolipin biosynthetic process"/>
    <property type="evidence" value="ECO:0007669"/>
    <property type="project" value="UniProtKB-UniRule"/>
</dbReference>
<dbReference type="InterPro" id="IPR030874">
    <property type="entry name" value="Cardiolipin_synth_Firmi"/>
</dbReference>
<name>A0A1T5GNM4_9FLAO</name>
<accession>A0A1T5GNM4</accession>
<dbReference type="Pfam" id="PF13091">
    <property type="entry name" value="PLDc_2"/>
    <property type="match status" value="2"/>
</dbReference>